<dbReference type="AlphaFoldDB" id="A0A8B6EP30"/>
<dbReference type="Gene3D" id="2.120.10.30">
    <property type="entry name" value="TolB, C-terminal domain"/>
    <property type="match status" value="1"/>
</dbReference>
<evidence type="ECO:0000313" key="2">
    <source>
        <dbReference type="Proteomes" id="UP000596742"/>
    </source>
</evidence>
<dbReference type="OrthoDB" id="6150427at2759"/>
<gene>
    <name evidence="1" type="ORF">MGAL_10B057238</name>
</gene>
<dbReference type="SUPFAM" id="SSF101898">
    <property type="entry name" value="NHL repeat"/>
    <property type="match status" value="1"/>
</dbReference>
<dbReference type="EMBL" id="UYJE01005412">
    <property type="protein sequence ID" value="VDI37201.1"/>
    <property type="molecule type" value="Genomic_DNA"/>
</dbReference>
<accession>A0A8B6EP30</accession>
<comment type="caution">
    <text evidence="1">The sequence shown here is derived from an EMBL/GenBank/DDBJ whole genome shotgun (WGS) entry which is preliminary data.</text>
</comment>
<dbReference type="InterPro" id="IPR011042">
    <property type="entry name" value="6-blade_b-propeller_TolB-like"/>
</dbReference>
<evidence type="ECO:0000313" key="1">
    <source>
        <dbReference type="EMBL" id="VDI37201.1"/>
    </source>
</evidence>
<proteinExistence type="predicted"/>
<keyword evidence="2" id="KW-1185">Reference proteome</keyword>
<sequence>MKNYASDIQMFLGMREIQKKIILNEKCVHSLIENKEIMNVDIEYVVDDTLPDFLTDIKLFGSIAVTSSPSDSSGLVSSKEKQAQLLVSEEEQSLDNITLSFEQELETSCYEITGCCVTVRGRYLFIDCNGGNEKLQALNANGESQYNIPLSSRYSSFDLVRIDDRTVAITTGYSGVIIIDLNDRNVKRSIDLPTQPFGICFNGNSLIYCCHNMDMHVISCKDFSITKIPNTSTSEYSYISSHASKIFYTDPDENQVNCCLYSGVQVWEFKNESVLRNPRGITVDHKGNIFVVGMESQNIVVISSDGKQLKEIEMDQLNRYQPSSIFFDKIKKQLLVSEQDSVANLYNIAYIYFGFVNDVL</sequence>
<reference evidence="1" key="1">
    <citation type="submission" date="2018-11" db="EMBL/GenBank/DDBJ databases">
        <authorList>
            <person name="Alioto T."/>
            <person name="Alioto T."/>
        </authorList>
    </citation>
    <scope>NUCLEOTIDE SEQUENCE</scope>
</reference>
<organism evidence="1 2">
    <name type="scientific">Mytilus galloprovincialis</name>
    <name type="common">Mediterranean mussel</name>
    <dbReference type="NCBI Taxonomy" id="29158"/>
    <lineage>
        <taxon>Eukaryota</taxon>
        <taxon>Metazoa</taxon>
        <taxon>Spiralia</taxon>
        <taxon>Lophotrochozoa</taxon>
        <taxon>Mollusca</taxon>
        <taxon>Bivalvia</taxon>
        <taxon>Autobranchia</taxon>
        <taxon>Pteriomorphia</taxon>
        <taxon>Mytilida</taxon>
        <taxon>Mytiloidea</taxon>
        <taxon>Mytilidae</taxon>
        <taxon>Mytilinae</taxon>
        <taxon>Mytilus</taxon>
    </lineage>
</organism>
<dbReference type="Proteomes" id="UP000596742">
    <property type="component" value="Unassembled WGS sequence"/>
</dbReference>
<protein>
    <submittedName>
        <fullName evidence="1">Uncharacterized protein</fullName>
    </submittedName>
</protein>
<name>A0A8B6EP30_MYTGA</name>